<comment type="caution">
    <text evidence="1">The sequence shown here is derived from an EMBL/GenBank/DDBJ whole genome shotgun (WGS) entry which is preliminary data.</text>
</comment>
<protein>
    <submittedName>
        <fullName evidence="1">Uncharacterized protein</fullName>
    </submittedName>
</protein>
<dbReference type="AlphaFoldDB" id="A0A419PS55"/>
<evidence type="ECO:0000313" key="1">
    <source>
        <dbReference type="EMBL" id="KAG5453813.1"/>
    </source>
</evidence>
<keyword evidence="2" id="KW-1185">Reference proteome</keyword>
<proteinExistence type="predicted"/>
<accession>A0A419PS55</accession>
<evidence type="ECO:0000313" key="2">
    <source>
        <dbReference type="Proteomes" id="UP000286415"/>
    </source>
</evidence>
<dbReference type="Proteomes" id="UP000286415">
    <property type="component" value="Unassembled WGS sequence"/>
</dbReference>
<gene>
    <name evidence="1" type="ORF">CSKR_112378</name>
</gene>
<organism evidence="1 2">
    <name type="scientific">Clonorchis sinensis</name>
    <name type="common">Chinese liver fluke</name>
    <dbReference type="NCBI Taxonomy" id="79923"/>
    <lineage>
        <taxon>Eukaryota</taxon>
        <taxon>Metazoa</taxon>
        <taxon>Spiralia</taxon>
        <taxon>Lophotrochozoa</taxon>
        <taxon>Platyhelminthes</taxon>
        <taxon>Trematoda</taxon>
        <taxon>Digenea</taxon>
        <taxon>Opisthorchiida</taxon>
        <taxon>Opisthorchiata</taxon>
        <taxon>Opisthorchiidae</taxon>
        <taxon>Clonorchis</taxon>
    </lineage>
</organism>
<dbReference type="InParanoid" id="A0A419PS55"/>
<reference evidence="1 2" key="2">
    <citation type="journal article" date="2021" name="Genomics">
        <title>High-quality reference genome for Clonorchis sinensis.</title>
        <authorList>
            <person name="Young N.D."/>
            <person name="Stroehlein A.J."/>
            <person name="Kinkar L."/>
            <person name="Wang T."/>
            <person name="Sohn W.M."/>
            <person name="Chang B.C.H."/>
            <person name="Kaur P."/>
            <person name="Weisz D."/>
            <person name="Dudchenko O."/>
            <person name="Aiden E.L."/>
            <person name="Korhonen P.K."/>
            <person name="Gasser R.B."/>
        </authorList>
    </citation>
    <scope>NUCLEOTIDE SEQUENCE [LARGE SCALE GENOMIC DNA]</scope>
    <source>
        <strain evidence="1">Cs-k2</strain>
    </source>
</reference>
<dbReference type="EMBL" id="NIRI02000010">
    <property type="protein sequence ID" value="KAG5453813.1"/>
    <property type="molecule type" value="Genomic_DNA"/>
</dbReference>
<name>A0A419PS55_CLOSI</name>
<sequence>MRTITWYHKSLSLFTLVEAAVLSSFEKRRLGECRPERSIVNGCALSSIVEIYSNQLWVSSEHYDRGGPLRKAAALVIDKRKLRCINIVALGKNGLANYKRILYTGLELNVGTASPKDTSRRISTELHRKRKKRVFAQNKSHCGDLSISIQKHKNHSTKKRTSRPGRTSLKSRMSSVHQLVLYQSSQQLLTQSRVTFFYNDVYCTLSSVLKVKRHVRWQKITNVSTSFPVKFDHALERRTHLINAMVPIHLVTKLFKDTERNFVRPTEHGQIRVCATVLVGGTEHPTSGSIMLLIAWLEQVGDIIVLQTVDSPSWPFFYGIIPSASMLTAVQNVAAISSNNHIRR</sequence>
<reference evidence="1 2" key="1">
    <citation type="journal article" date="2018" name="Biotechnol. Adv.">
        <title>Improved genomic resources and new bioinformatic workflow for the carcinogenic parasite Clonorchis sinensis: Biotechnological implications.</title>
        <authorList>
            <person name="Wang D."/>
            <person name="Korhonen P.K."/>
            <person name="Gasser R.B."/>
            <person name="Young N.D."/>
        </authorList>
    </citation>
    <scope>NUCLEOTIDE SEQUENCE [LARGE SCALE GENOMIC DNA]</scope>
    <source>
        <strain evidence="1">Cs-k2</strain>
    </source>
</reference>